<feature type="transmembrane region" description="Helical" evidence="7">
    <location>
        <begin position="132"/>
        <end position="153"/>
    </location>
</feature>
<keyword evidence="3 7" id="KW-0812">Transmembrane</keyword>
<feature type="transmembrane region" description="Helical" evidence="7">
    <location>
        <begin position="312"/>
        <end position="335"/>
    </location>
</feature>
<keyword evidence="9" id="KW-1185">Reference proteome</keyword>
<evidence type="ECO:0000256" key="3">
    <source>
        <dbReference type="ARBA" id="ARBA00022692"/>
    </source>
</evidence>
<keyword evidence="2" id="KW-1003">Cell membrane</keyword>
<dbReference type="GO" id="GO:0005886">
    <property type="term" value="C:plasma membrane"/>
    <property type="evidence" value="ECO:0007669"/>
    <property type="project" value="UniProtKB-SubCell"/>
</dbReference>
<feature type="transmembrane region" description="Helical" evidence="7">
    <location>
        <begin position="470"/>
        <end position="488"/>
    </location>
</feature>
<dbReference type="RefSeq" id="WP_103938342.1">
    <property type="nucleotide sequence ID" value="NZ_FNVO01000005.1"/>
</dbReference>
<proteinExistence type="predicted"/>
<evidence type="ECO:0000256" key="7">
    <source>
        <dbReference type="SAM" id="Phobius"/>
    </source>
</evidence>
<accession>A0A1H6ADR2</accession>
<sequence length="527" mass="53750">MSAQPATGPNLGRLARGGALNLAGAMSAGVLGLALIFIVAHGHDQATAGAFFAATSLFIILGAAAGLGSDAGLLRWLPRHLALGDHVAARRVLPIALIPVTVLAVVAAAGLALAAPTLAAVLGADDPGQVTVMLRVLAAFLPLAVVQDTLLAATRGHGTMRPTVLIDKMFRQIAQVGGVLVVPLASGHPAALAFAWALPYLPGLLAAALWYRRLAAAGPAGGGDSASVRGLAGDFWRYTAPRAVGYICQQALQRADIVLMAALSSPRDAAVYTAATRFIVIGQLGTQAVQNVMQPAVSRLLALEDRAGAQRIFAVATTWTVVLTWPVHLTVAVGAPVYMSTFGSEYADAGQWPTVILATAMLLATATGPLDVMLLMAGHSGLSLANNAAALAVNIALNLVLIPELGPTGAATAWAAAIVTRNLLGMVQVRRLLAMSPRGAGMPLAVLAAVLAFGIVPLAARAVFGANPAGLAIGLIPGVCGYLVLLWVGRDRLALTAFAALLPGRRGGGRTVPSDDDSPRRVHVPDA</sequence>
<dbReference type="Proteomes" id="UP000236723">
    <property type="component" value="Unassembled WGS sequence"/>
</dbReference>
<feature type="compositionally biased region" description="Basic and acidic residues" evidence="6">
    <location>
        <begin position="517"/>
        <end position="527"/>
    </location>
</feature>
<dbReference type="PANTHER" id="PTHR30250:SF27">
    <property type="entry name" value="POLYSACCHARIDE BIOSYNTHESIS PROTEIN"/>
    <property type="match status" value="1"/>
</dbReference>
<keyword evidence="4 7" id="KW-1133">Transmembrane helix</keyword>
<evidence type="ECO:0000256" key="6">
    <source>
        <dbReference type="SAM" id="MobiDB-lite"/>
    </source>
</evidence>
<evidence type="ECO:0000256" key="1">
    <source>
        <dbReference type="ARBA" id="ARBA00004651"/>
    </source>
</evidence>
<organism evidence="8 9">
    <name type="scientific">Thermomonospora echinospora</name>
    <dbReference type="NCBI Taxonomy" id="1992"/>
    <lineage>
        <taxon>Bacteria</taxon>
        <taxon>Bacillati</taxon>
        <taxon>Actinomycetota</taxon>
        <taxon>Actinomycetes</taxon>
        <taxon>Streptosporangiales</taxon>
        <taxon>Thermomonosporaceae</taxon>
        <taxon>Thermomonospora</taxon>
    </lineage>
</organism>
<evidence type="ECO:0000256" key="2">
    <source>
        <dbReference type="ARBA" id="ARBA00022475"/>
    </source>
</evidence>
<reference evidence="9" key="1">
    <citation type="submission" date="2016-10" db="EMBL/GenBank/DDBJ databases">
        <authorList>
            <person name="Varghese N."/>
            <person name="Submissions S."/>
        </authorList>
    </citation>
    <scope>NUCLEOTIDE SEQUENCE [LARGE SCALE GENOMIC DNA]</scope>
    <source>
        <strain evidence="9">DSM 43163</strain>
    </source>
</reference>
<dbReference type="EMBL" id="FNVO01000005">
    <property type="protein sequence ID" value="SEG46873.1"/>
    <property type="molecule type" value="Genomic_DNA"/>
</dbReference>
<feature type="transmembrane region" description="Helical" evidence="7">
    <location>
        <begin position="95"/>
        <end position="120"/>
    </location>
</feature>
<evidence type="ECO:0000313" key="9">
    <source>
        <dbReference type="Proteomes" id="UP000236723"/>
    </source>
</evidence>
<feature type="region of interest" description="Disordered" evidence="6">
    <location>
        <begin position="507"/>
        <end position="527"/>
    </location>
</feature>
<name>A0A1H6ADR2_9ACTN</name>
<gene>
    <name evidence="8" type="ORF">SAMN04489712_105388</name>
</gene>
<dbReference type="AlphaFoldDB" id="A0A1H6ADR2"/>
<dbReference type="OrthoDB" id="3294889at2"/>
<feature type="transmembrane region" description="Helical" evidence="7">
    <location>
        <begin position="20"/>
        <end position="42"/>
    </location>
</feature>
<dbReference type="InterPro" id="IPR050833">
    <property type="entry name" value="Poly_Biosynth_Transport"/>
</dbReference>
<protein>
    <submittedName>
        <fullName evidence="8">Membrane protein involved in the export of O-antigen and teichoic acid</fullName>
    </submittedName>
</protein>
<evidence type="ECO:0000256" key="4">
    <source>
        <dbReference type="ARBA" id="ARBA00022989"/>
    </source>
</evidence>
<dbReference type="PANTHER" id="PTHR30250">
    <property type="entry name" value="PST FAMILY PREDICTED COLANIC ACID TRANSPORTER"/>
    <property type="match status" value="1"/>
</dbReference>
<keyword evidence="5 7" id="KW-0472">Membrane</keyword>
<feature type="transmembrane region" description="Helical" evidence="7">
    <location>
        <begin position="444"/>
        <end position="464"/>
    </location>
</feature>
<evidence type="ECO:0000256" key="5">
    <source>
        <dbReference type="ARBA" id="ARBA00023136"/>
    </source>
</evidence>
<feature type="transmembrane region" description="Helical" evidence="7">
    <location>
        <begin position="408"/>
        <end position="424"/>
    </location>
</feature>
<feature type="transmembrane region" description="Helical" evidence="7">
    <location>
        <begin position="48"/>
        <end position="74"/>
    </location>
</feature>
<comment type="subcellular location">
    <subcellularLocation>
        <location evidence="1">Cell membrane</location>
        <topology evidence="1">Multi-pass membrane protein</topology>
    </subcellularLocation>
</comment>
<evidence type="ECO:0000313" key="8">
    <source>
        <dbReference type="EMBL" id="SEG46873.1"/>
    </source>
</evidence>
<feature type="transmembrane region" description="Helical" evidence="7">
    <location>
        <begin position="355"/>
        <end position="377"/>
    </location>
</feature>